<keyword evidence="7" id="KW-0812">Transmembrane</keyword>
<dbReference type="OrthoDB" id="19639at2759"/>
<evidence type="ECO:0000256" key="4">
    <source>
        <dbReference type="ARBA" id="ARBA00005432"/>
    </source>
</evidence>
<keyword evidence="8" id="KW-0256">Endoplasmic reticulum</keyword>
<dbReference type="InterPro" id="IPR038887">
    <property type="entry name" value="Nus1/NgBR"/>
</dbReference>
<accession>A0A6J2KP44</accession>
<name>A0A6J2KP44_BOMMA</name>
<dbReference type="PANTHER" id="PTHR21528">
    <property type="entry name" value="DEHYDRODOLICHYL DIPHOSPHATE SYNTHASE COMPLEX SUBUNIT NUS1"/>
    <property type="match status" value="1"/>
</dbReference>
<dbReference type="GO" id="GO:0045547">
    <property type="term" value="F:ditrans,polycis-polyprenyl diphosphate synthase [(2E,6E)-farnesyl diphosphate specific] activity"/>
    <property type="evidence" value="ECO:0007669"/>
    <property type="project" value="UniProtKB-EC"/>
</dbReference>
<evidence type="ECO:0000256" key="8">
    <source>
        <dbReference type="ARBA" id="ARBA00022824"/>
    </source>
</evidence>
<comment type="similarity">
    <text evidence="4">Belongs to the UPP synthase family.</text>
</comment>
<feature type="signal peptide" evidence="13">
    <location>
        <begin position="1"/>
        <end position="24"/>
    </location>
</feature>
<evidence type="ECO:0000256" key="7">
    <source>
        <dbReference type="ARBA" id="ARBA00022692"/>
    </source>
</evidence>
<dbReference type="CTD" id="33298"/>
<dbReference type="Gene3D" id="3.40.1180.10">
    <property type="entry name" value="Decaprenyl diphosphate synthase-like"/>
    <property type="match status" value="1"/>
</dbReference>
<dbReference type="PANTHER" id="PTHR21528:SF0">
    <property type="entry name" value="DEHYDRODOLICHYL DIPHOSPHATE SYNTHASE COMPLEX SUBUNIT NUS1"/>
    <property type="match status" value="1"/>
</dbReference>
<sequence>MLSRLLRQFLFALLHLILNFIVGAQNVYCRYWLKKHSLQDYEVTKTDLKLIVKHIPKLSKQPKHLVVLSDSDYHSIDDLARMVIWSLVAGIPFLSFYDVSGQLSYQEEKLFNAVEKNKKGVPGCIKWSKKPDLNGYTNGIPAHKIVVNIFSCQNGRSTITQCIKKMCEEKIPYNRKSDQITAQEFDDVISAVYPSIPDPDLALFSGPVCCTHGLLPWQIRLTEFISLSVDYNLSVESFVGAMYKYSKCDQRFGT</sequence>
<evidence type="ECO:0000256" key="6">
    <source>
        <dbReference type="ARBA" id="ARBA00022679"/>
    </source>
</evidence>
<comment type="subcellular location">
    <subcellularLocation>
        <location evidence="2">Endoplasmic reticulum membrane</location>
    </subcellularLocation>
</comment>
<evidence type="ECO:0000313" key="14">
    <source>
        <dbReference type="Proteomes" id="UP000504629"/>
    </source>
</evidence>
<keyword evidence="13" id="KW-0732">Signal</keyword>
<feature type="chain" id="PRO_5026912140" description="ditrans,polycis-polyprenyl diphosphate synthase [(2E,6E)-farnesyldiphosphate specific]" evidence="13">
    <location>
        <begin position="25"/>
        <end position="254"/>
    </location>
</feature>
<dbReference type="Proteomes" id="UP000504629">
    <property type="component" value="Unplaced"/>
</dbReference>
<comment type="catalytic activity">
    <reaction evidence="12">
        <text>n isopentenyl diphosphate + (2E,6E)-farnesyl diphosphate = a di-trans,poly-cis-polyprenyl diphosphate + n diphosphate</text>
        <dbReference type="Rhea" id="RHEA:53008"/>
        <dbReference type="Rhea" id="RHEA-COMP:19494"/>
        <dbReference type="ChEBI" id="CHEBI:33019"/>
        <dbReference type="ChEBI" id="CHEBI:128769"/>
        <dbReference type="ChEBI" id="CHEBI:136960"/>
        <dbReference type="ChEBI" id="CHEBI:175763"/>
        <dbReference type="EC" id="2.5.1.87"/>
    </reaction>
</comment>
<evidence type="ECO:0000256" key="5">
    <source>
        <dbReference type="ARBA" id="ARBA00012596"/>
    </source>
</evidence>
<dbReference type="RefSeq" id="XP_028042727.1">
    <property type="nucleotide sequence ID" value="XM_028186926.1"/>
</dbReference>
<keyword evidence="14" id="KW-1185">Reference proteome</keyword>
<gene>
    <name evidence="15" type="primary">LOC114252448</name>
</gene>
<evidence type="ECO:0000313" key="15">
    <source>
        <dbReference type="RefSeq" id="XP_028042727.1"/>
    </source>
</evidence>
<dbReference type="UniPathway" id="UPA00378"/>
<evidence type="ECO:0000256" key="13">
    <source>
        <dbReference type="SAM" id="SignalP"/>
    </source>
</evidence>
<evidence type="ECO:0000256" key="11">
    <source>
        <dbReference type="ARBA" id="ARBA00023136"/>
    </source>
</evidence>
<dbReference type="SUPFAM" id="SSF64005">
    <property type="entry name" value="Undecaprenyl diphosphate synthase"/>
    <property type="match status" value="1"/>
</dbReference>
<evidence type="ECO:0000256" key="10">
    <source>
        <dbReference type="ARBA" id="ARBA00022989"/>
    </source>
</evidence>
<dbReference type="EC" id="2.5.1.87" evidence="5"/>
<dbReference type="GO" id="GO:1904423">
    <property type="term" value="C:dehydrodolichyl diphosphate synthase complex"/>
    <property type="evidence" value="ECO:0007669"/>
    <property type="project" value="InterPro"/>
</dbReference>
<dbReference type="KEGG" id="bman:114252448"/>
<comment type="cofactor">
    <cofactor evidence="1">
        <name>Mg(2+)</name>
        <dbReference type="ChEBI" id="CHEBI:18420"/>
    </cofactor>
</comment>
<evidence type="ECO:0000256" key="9">
    <source>
        <dbReference type="ARBA" id="ARBA00022842"/>
    </source>
</evidence>
<keyword evidence="6" id="KW-0808">Transferase</keyword>
<dbReference type="GO" id="GO:0005789">
    <property type="term" value="C:endoplasmic reticulum membrane"/>
    <property type="evidence" value="ECO:0007669"/>
    <property type="project" value="UniProtKB-SubCell"/>
</dbReference>
<dbReference type="InterPro" id="IPR036424">
    <property type="entry name" value="UPP_synth-like_sf"/>
</dbReference>
<keyword evidence="10" id="KW-1133">Transmembrane helix</keyword>
<reference evidence="15" key="1">
    <citation type="submission" date="2025-08" db="UniProtKB">
        <authorList>
            <consortium name="RefSeq"/>
        </authorList>
    </citation>
    <scope>IDENTIFICATION</scope>
    <source>
        <tissue evidence="15">Silk gland</tissue>
    </source>
</reference>
<protein>
    <recommendedName>
        <fullName evidence="5">ditrans,polycis-polyprenyl diphosphate synthase [(2E,6E)-farnesyldiphosphate specific]</fullName>
        <ecNumber evidence="5">2.5.1.87</ecNumber>
    </recommendedName>
</protein>
<comment type="pathway">
    <text evidence="3">Protein modification; protein glycosylation.</text>
</comment>
<keyword evidence="9" id="KW-0460">Magnesium</keyword>
<dbReference type="AlphaFoldDB" id="A0A6J2KP44"/>
<evidence type="ECO:0000256" key="12">
    <source>
        <dbReference type="ARBA" id="ARBA00047353"/>
    </source>
</evidence>
<evidence type="ECO:0000256" key="2">
    <source>
        <dbReference type="ARBA" id="ARBA00004586"/>
    </source>
</evidence>
<evidence type="ECO:0000256" key="3">
    <source>
        <dbReference type="ARBA" id="ARBA00004922"/>
    </source>
</evidence>
<proteinExistence type="inferred from homology"/>
<evidence type="ECO:0000256" key="1">
    <source>
        <dbReference type="ARBA" id="ARBA00001946"/>
    </source>
</evidence>
<organism evidence="14 15">
    <name type="scientific">Bombyx mandarina</name>
    <name type="common">Wild silk moth</name>
    <name type="synonym">Wild silkworm</name>
    <dbReference type="NCBI Taxonomy" id="7092"/>
    <lineage>
        <taxon>Eukaryota</taxon>
        <taxon>Metazoa</taxon>
        <taxon>Ecdysozoa</taxon>
        <taxon>Arthropoda</taxon>
        <taxon>Hexapoda</taxon>
        <taxon>Insecta</taxon>
        <taxon>Pterygota</taxon>
        <taxon>Neoptera</taxon>
        <taxon>Endopterygota</taxon>
        <taxon>Lepidoptera</taxon>
        <taxon>Glossata</taxon>
        <taxon>Ditrysia</taxon>
        <taxon>Bombycoidea</taxon>
        <taxon>Bombycidae</taxon>
        <taxon>Bombycinae</taxon>
        <taxon>Bombyx</taxon>
    </lineage>
</organism>
<dbReference type="GeneID" id="114252448"/>
<keyword evidence="11" id="KW-0472">Membrane</keyword>